<dbReference type="Proteomes" id="UP000823927">
    <property type="component" value="Unassembled WGS sequence"/>
</dbReference>
<keyword evidence="2" id="KW-0645">Protease</keyword>
<organism evidence="2 3">
    <name type="scientific">Candidatus Scybalocola faecigallinarum</name>
    <dbReference type="NCBI Taxonomy" id="2840941"/>
    <lineage>
        <taxon>Bacteria</taxon>
        <taxon>Bacillati</taxon>
        <taxon>Bacillota</taxon>
        <taxon>Clostridia</taxon>
        <taxon>Lachnospirales</taxon>
        <taxon>Lachnospiraceae</taxon>
        <taxon>Lachnospiraceae incertae sedis</taxon>
        <taxon>Candidatus Scybalocola (ex Gilroy et al. 2021)</taxon>
    </lineage>
</organism>
<evidence type="ECO:0000313" key="3">
    <source>
        <dbReference type="Proteomes" id="UP000823927"/>
    </source>
</evidence>
<reference evidence="2" key="2">
    <citation type="journal article" date="2021" name="PeerJ">
        <title>Extensive microbial diversity within the chicken gut microbiome revealed by metagenomics and culture.</title>
        <authorList>
            <person name="Gilroy R."/>
            <person name="Ravi A."/>
            <person name="Getino M."/>
            <person name="Pursley I."/>
            <person name="Horton D.L."/>
            <person name="Alikhan N.F."/>
            <person name="Baker D."/>
            <person name="Gharbi K."/>
            <person name="Hall N."/>
            <person name="Watson M."/>
            <person name="Adriaenssens E.M."/>
            <person name="Foster-Nyarko E."/>
            <person name="Jarju S."/>
            <person name="Secka A."/>
            <person name="Antonio M."/>
            <person name="Oren A."/>
            <person name="Chaudhuri R.R."/>
            <person name="La Ragione R."/>
            <person name="Hildebrand F."/>
            <person name="Pallen M.J."/>
        </authorList>
    </citation>
    <scope>NUCLEOTIDE SEQUENCE</scope>
    <source>
        <strain evidence="2">CHK178-757</strain>
    </source>
</reference>
<evidence type="ECO:0000313" key="2">
    <source>
        <dbReference type="EMBL" id="HIS47220.1"/>
    </source>
</evidence>
<dbReference type="PANTHER" id="PTHR46112:SF2">
    <property type="entry name" value="XAA-PRO AMINOPEPTIDASE P-RELATED"/>
    <property type="match status" value="1"/>
</dbReference>
<proteinExistence type="predicted"/>
<evidence type="ECO:0000259" key="1">
    <source>
        <dbReference type="Pfam" id="PF00557"/>
    </source>
</evidence>
<protein>
    <submittedName>
        <fullName evidence="2">Aminopeptidase P family protein</fullName>
    </submittedName>
</protein>
<dbReference type="InterPro" id="IPR000994">
    <property type="entry name" value="Pept_M24"/>
</dbReference>
<reference evidence="2" key="1">
    <citation type="submission" date="2020-10" db="EMBL/GenBank/DDBJ databases">
        <authorList>
            <person name="Gilroy R."/>
        </authorList>
    </citation>
    <scope>NUCLEOTIDE SEQUENCE</scope>
    <source>
        <strain evidence="2">CHK178-757</strain>
    </source>
</reference>
<keyword evidence="2" id="KW-0031">Aminopeptidase</keyword>
<accession>A0A9D1JRD0</accession>
<dbReference type="InterPro" id="IPR050659">
    <property type="entry name" value="Peptidase_M24B"/>
</dbReference>
<name>A0A9D1JRD0_9FIRM</name>
<sequence>MNYKEVQLIGKQTIEFIKGAIRPGMKLEEVRRQCEEKMLELGADSFWYWDIGAFIFSGDKTAISISGKIYKTADKLIQKNDIVTIDLSPQWKNIWGDYARTIIIEDGKVVNEIDSIRNKEWQEGLLMEQKLHRELSDYINENTTFEDLFYHMNAMIISEGFINLDFLGNLGHSIEKKSDDRIYIEKGNKNKLSDIAYFTFEPHISKPGSVYGYKMENIYYFENGLLKML</sequence>
<dbReference type="Pfam" id="PF00557">
    <property type="entry name" value="Peptidase_M24"/>
    <property type="match status" value="1"/>
</dbReference>
<comment type="caution">
    <text evidence="2">The sequence shown here is derived from an EMBL/GenBank/DDBJ whole genome shotgun (WGS) entry which is preliminary data.</text>
</comment>
<dbReference type="AlphaFoldDB" id="A0A9D1JRD0"/>
<dbReference type="Gene3D" id="3.90.230.10">
    <property type="entry name" value="Creatinase/methionine aminopeptidase superfamily"/>
    <property type="match status" value="1"/>
</dbReference>
<keyword evidence="2" id="KW-0378">Hydrolase</keyword>
<dbReference type="EMBL" id="DVIT01000025">
    <property type="protein sequence ID" value="HIS47220.1"/>
    <property type="molecule type" value="Genomic_DNA"/>
</dbReference>
<gene>
    <name evidence="2" type="ORF">IAB46_06620</name>
</gene>
<dbReference type="SUPFAM" id="SSF55920">
    <property type="entry name" value="Creatinase/aminopeptidase"/>
    <property type="match status" value="1"/>
</dbReference>
<dbReference type="GO" id="GO:0004177">
    <property type="term" value="F:aminopeptidase activity"/>
    <property type="evidence" value="ECO:0007669"/>
    <property type="project" value="UniProtKB-KW"/>
</dbReference>
<feature type="domain" description="Peptidase M24" evidence="1">
    <location>
        <begin position="3"/>
        <end position="220"/>
    </location>
</feature>
<dbReference type="InterPro" id="IPR036005">
    <property type="entry name" value="Creatinase/aminopeptidase-like"/>
</dbReference>
<dbReference type="PANTHER" id="PTHR46112">
    <property type="entry name" value="AMINOPEPTIDASE"/>
    <property type="match status" value="1"/>
</dbReference>